<gene>
    <name evidence="2" type="ORF">FHS27_006131</name>
</gene>
<dbReference type="Proteomes" id="UP000536179">
    <property type="component" value="Unassembled WGS sequence"/>
</dbReference>
<name>A0A7W5E500_9BACT</name>
<dbReference type="AlphaFoldDB" id="A0A7W5E500"/>
<reference evidence="2 3" key="1">
    <citation type="submission" date="2020-08" db="EMBL/GenBank/DDBJ databases">
        <title>Genomic Encyclopedia of Type Strains, Phase III (KMG-III): the genomes of soil and plant-associated and newly described type strains.</title>
        <authorList>
            <person name="Whitman W."/>
        </authorList>
    </citation>
    <scope>NUCLEOTIDE SEQUENCE [LARGE SCALE GENOMIC DNA]</scope>
    <source>
        <strain evidence="2 3">CECT 8075</strain>
    </source>
</reference>
<evidence type="ECO:0000313" key="2">
    <source>
        <dbReference type="EMBL" id="MBB3210284.1"/>
    </source>
</evidence>
<organism evidence="2 3">
    <name type="scientific">Aporhodopirellula rubra</name>
    <dbReference type="NCBI Taxonomy" id="980271"/>
    <lineage>
        <taxon>Bacteria</taxon>
        <taxon>Pseudomonadati</taxon>
        <taxon>Planctomycetota</taxon>
        <taxon>Planctomycetia</taxon>
        <taxon>Pirellulales</taxon>
        <taxon>Pirellulaceae</taxon>
        <taxon>Aporhodopirellula</taxon>
    </lineage>
</organism>
<keyword evidence="1" id="KW-0812">Transmembrane</keyword>
<dbReference type="EMBL" id="JACHXU010000035">
    <property type="protein sequence ID" value="MBB3210284.1"/>
    <property type="molecule type" value="Genomic_DNA"/>
</dbReference>
<keyword evidence="1" id="KW-0472">Membrane</keyword>
<accession>A0A7W5E500</accession>
<feature type="transmembrane region" description="Helical" evidence="1">
    <location>
        <begin position="12"/>
        <end position="33"/>
    </location>
</feature>
<evidence type="ECO:0000256" key="1">
    <source>
        <dbReference type="SAM" id="Phobius"/>
    </source>
</evidence>
<protein>
    <recommendedName>
        <fullName evidence="4">Transmembrane protein</fullName>
    </recommendedName>
</protein>
<sequence length="129" mass="13989">MKTEGSTLTATGKCLALICVSLPMASIGLELAYRSSTGDDRSPALPVLVLRDSVGGLVAFQFFAFLARRFGFAIRTNDIASERGAFAPKPRPDFADVSVDGKRTYYCSICSKDMEIDDDDRCVGCRYAV</sequence>
<keyword evidence="1" id="KW-1133">Transmembrane helix</keyword>
<proteinExistence type="predicted"/>
<evidence type="ECO:0000313" key="3">
    <source>
        <dbReference type="Proteomes" id="UP000536179"/>
    </source>
</evidence>
<evidence type="ECO:0008006" key="4">
    <source>
        <dbReference type="Google" id="ProtNLM"/>
    </source>
</evidence>
<comment type="caution">
    <text evidence="2">The sequence shown here is derived from an EMBL/GenBank/DDBJ whole genome shotgun (WGS) entry which is preliminary data.</text>
</comment>
<feature type="transmembrane region" description="Helical" evidence="1">
    <location>
        <begin position="45"/>
        <end position="67"/>
    </location>
</feature>
<keyword evidence="3" id="KW-1185">Reference proteome</keyword>